<dbReference type="Pfam" id="PF00015">
    <property type="entry name" value="MCPsignal"/>
    <property type="match status" value="1"/>
</dbReference>
<keyword evidence="2" id="KW-1003">Cell membrane</keyword>
<dbReference type="InterPro" id="IPR004090">
    <property type="entry name" value="Chemotax_Me-accpt_rcpt"/>
</dbReference>
<sequence>MKRLMKKLRFKTLRAKILAGFFVVLFLTLYISVSGGIMTYIVNQNTTNIVEEDLPLLMANERLAYNMAERIAASRAYILYGDEVYKEDFERITEESIEHQEYLLSNSDFPQMEYLVERSMEWRAIVEDIFIDYDNGNIELATQRLRDEAQPIAIVLMGGFQEMAESQSNDVIEEGQEQIRWANIFQSIAIGAGIIAVVIGVIIAIYTSNQISRPVKMVSTRMQQIAAGDLSQEQLQTKSQDEIGQLVDATNKMTDQMRALLSQITEVSGTVTAQSEELTQSADEVKQGAEQVAVTMQELSTGADAQANHSSEISETIELFATKANTANSNGQGVYESSQGVLELTTEGSQRMKESVGQMTNIDQVVSGAVERVQGLDQQAQNISQLVAVIRDIAEQTNLLALNAAIEAARAGEHGKGFAVVADEVRKLAEQVTNSVGDITNIVSGIQKESNDVALSLQSGYEEVEKGKQQMELTEETFTKIDRAIANMSSRIQEITTSLSEMAHDSQSIHSSIEEIVSISEESAAGIEETTASSQQTSSSMEEMAESSGELARLAQDLQDSMKKFKL</sequence>
<evidence type="ECO:0000256" key="6">
    <source>
        <dbReference type="PROSITE-ProRule" id="PRU00284"/>
    </source>
</evidence>
<feature type="region of interest" description="Disordered" evidence="7">
    <location>
        <begin position="522"/>
        <end position="555"/>
    </location>
</feature>
<reference evidence="11" key="1">
    <citation type="journal article" date="2014" name="Genome Announc.">
        <title>Draft Genome Sequences of Three Alkaliphilic Bacillus Strains, Bacillus wakoensis JCM 9140T, Bacillus akibai JCM 9157T, and Bacillus hemicellulosilyticus JCM 9152T.</title>
        <authorList>
            <person name="Yuki M."/>
            <person name="Oshima K."/>
            <person name="Suda W."/>
            <person name="Oshida Y."/>
            <person name="Kitamura K."/>
            <person name="Iida T."/>
            <person name="Hattori M."/>
            <person name="Ohkuma M."/>
        </authorList>
    </citation>
    <scope>NUCLEOTIDE SEQUENCE [LARGE SCALE GENOMIC DNA]</scope>
    <source>
        <strain evidence="11">JCM 9152</strain>
    </source>
</reference>
<feature type="domain" description="HAMP" evidence="10">
    <location>
        <begin position="209"/>
        <end position="262"/>
    </location>
</feature>
<dbReference type="InterPro" id="IPR004089">
    <property type="entry name" value="MCPsignal_dom"/>
</dbReference>
<dbReference type="Gene3D" id="1.10.287.950">
    <property type="entry name" value="Methyl-accepting chemotaxis protein"/>
    <property type="match status" value="1"/>
</dbReference>
<accession>W4QJB9</accession>
<dbReference type="SMART" id="SM00304">
    <property type="entry name" value="HAMP"/>
    <property type="match status" value="1"/>
</dbReference>
<evidence type="ECO:0000256" key="5">
    <source>
        <dbReference type="ARBA" id="ARBA00029447"/>
    </source>
</evidence>
<dbReference type="AlphaFoldDB" id="W4QJB9"/>
<keyword evidence="3 8" id="KW-0472">Membrane</keyword>
<feature type="domain" description="Methyl-accepting transducer" evidence="9">
    <location>
        <begin position="281"/>
        <end position="517"/>
    </location>
</feature>
<protein>
    <submittedName>
        <fullName evidence="11">Methyl-accepting chemotaxis protein</fullName>
    </submittedName>
</protein>
<dbReference type="CDD" id="cd11386">
    <property type="entry name" value="MCP_signal"/>
    <property type="match status" value="1"/>
</dbReference>
<name>W4QJB9_9BACI</name>
<dbReference type="Gene3D" id="6.10.340.10">
    <property type="match status" value="1"/>
</dbReference>
<evidence type="ECO:0000256" key="3">
    <source>
        <dbReference type="ARBA" id="ARBA00023136"/>
    </source>
</evidence>
<dbReference type="PANTHER" id="PTHR32089:SF114">
    <property type="entry name" value="METHYL-ACCEPTING CHEMOTAXIS PROTEIN MCPB"/>
    <property type="match status" value="1"/>
</dbReference>
<keyword evidence="8" id="KW-1133">Transmembrane helix</keyword>
<evidence type="ECO:0000259" key="9">
    <source>
        <dbReference type="PROSITE" id="PS50111"/>
    </source>
</evidence>
<dbReference type="EMBL" id="BAUU01000019">
    <property type="protein sequence ID" value="GAE31409.1"/>
    <property type="molecule type" value="Genomic_DNA"/>
</dbReference>
<dbReference type="PRINTS" id="PR00260">
    <property type="entry name" value="CHEMTRNSDUCR"/>
</dbReference>
<dbReference type="Proteomes" id="UP000018895">
    <property type="component" value="Unassembled WGS sequence"/>
</dbReference>
<dbReference type="InterPro" id="IPR003660">
    <property type="entry name" value="HAMP_dom"/>
</dbReference>
<dbReference type="SMART" id="SM00283">
    <property type="entry name" value="MA"/>
    <property type="match status" value="1"/>
</dbReference>
<comment type="caution">
    <text evidence="11">The sequence shown here is derived from an EMBL/GenBank/DDBJ whole genome shotgun (WGS) entry which is preliminary data.</text>
</comment>
<keyword evidence="4 6" id="KW-0807">Transducer</keyword>
<dbReference type="GO" id="GO:0006935">
    <property type="term" value="P:chemotaxis"/>
    <property type="evidence" value="ECO:0007669"/>
    <property type="project" value="InterPro"/>
</dbReference>
<comment type="similarity">
    <text evidence="5">Belongs to the methyl-accepting chemotaxis (MCP) protein family.</text>
</comment>
<dbReference type="RefSeq" id="WP_035345013.1">
    <property type="nucleotide sequence ID" value="NZ_BAUU01000019.1"/>
</dbReference>
<dbReference type="GO" id="GO:0005886">
    <property type="term" value="C:plasma membrane"/>
    <property type="evidence" value="ECO:0007669"/>
    <property type="project" value="UniProtKB-SubCell"/>
</dbReference>
<organism evidence="11 12">
    <name type="scientific">Halalkalibacter hemicellulosilyticusJCM 9152</name>
    <dbReference type="NCBI Taxonomy" id="1236971"/>
    <lineage>
        <taxon>Bacteria</taxon>
        <taxon>Bacillati</taxon>
        <taxon>Bacillota</taxon>
        <taxon>Bacilli</taxon>
        <taxon>Bacillales</taxon>
        <taxon>Bacillaceae</taxon>
        <taxon>Halalkalibacter</taxon>
    </lineage>
</organism>
<evidence type="ECO:0000259" key="10">
    <source>
        <dbReference type="PROSITE" id="PS50885"/>
    </source>
</evidence>
<evidence type="ECO:0000256" key="8">
    <source>
        <dbReference type="SAM" id="Phobius"/>
    </source>
</evidence>
<evidence type="ECO:0000313" key="11">
    <source>
        <dbReference type="EMBL" id="GAE31409.1"/>
    </source>
</evidence>
<dbReference type="SUPFAM" id="SSF58104">
    <property type="entry name" value="Methyl-accepting chemotaxis protein (MCP) signaling domain"/>
    <property type="match status" value="1"/>
</dbReference>
<dbReference type="PROSITE" id="PS50885">
    <property type="entry name" value="HAMP"/>
    <property type="match status" value="1"/>
</dbReference>
<evidence type="ECO:0000256" key="4">
    <source>
        <dbReference type="ARBA" id="ARBA00023224"/>
    </source>
</evidence>
<evidence type="ECO:0000256" key="2">
    <source>
        <dbReference type="ARBA" id="ARBA00022475"/>
    </source>
</evidence>
<comment type="subcellular location">
    <subcellularLocation>
        <location evidence="1">Cell membrane</location>
    </subcellularLocation>
</comment>
<dbReference type="STRING" id="1236971.JCM9152_2876"/>
<feature type="compositionally biased region" description="Low complexity" evidence="7">
    <location>
        <begin position="522"/>
        <end position="548"/>
    </location>
</feature>
<dbReference type="CDD" id="cd06225">
    <property type="entry name" value="HAMP"/>
    <property type="match status" value="1"/>
</dbReference>
<evidence type="ECO:0000256" key="1">
    <source>
        <dbReference type="ARBA" id="ARBA00004236"/>
    </source>
</evidence>
<dbReference type="Pfam" id="PF00672">
    <property type="entry name" value="HAMP"/>
    <property type="match status" value="1"/>
</dbReference>
<dbReference type="PANTHER" id="PTHR32089">
    <property type="entry name" value="METHYL-ACCEPTING CHEMOTAXIS PROTEIN MCPB"/>
    <property type="match status" value="1"/>
</dbReference>
<dbReference type="GO" id="GO:0004888">
    <property type="term" value="F:transmembrane signaling receptor activity"/>
    <property type="evidence" value="ECO:0007669"/>
    <property type="project" value="InterPro"/>
</dbReference>
<dbReference type="GO" id="GO:0007165">
    <property type="term" value="P:signal transduction"/>
    <property type="evidence" value="ECO:0007669"/>
    <property type="project" value="UniProtKB-KW"/>
</dbReference>
<evidence type="ECO:0000256" key="7">
    <source>
        <dbReference type="SAM" id="MobiDB-lite"/>
    </source>
</evidence>
<gene>
    <name evidence="11" type="ORF">JCM9152_2876</name>
</gene>
<proteinExistence type="inferred from homology"/>
<keyword evidence="8" id="KW-0812">Transmembrane</keyword>
<evidence type="ECO:0000313" key="12">
    <source>
        <dbReference type="Proteomes" id="UP000018895"/>
    </source>
</evidence>
<feature type="transmembrane region" description="Helical" evidence="8">
    <location>
        <begin position="184"/>
        <end position="207"/>
    </location>
</feature>
<dbReference type="OrthoDB" id="2168386at2"/>
<keyword evidence="12" id="KW-1185">Reference proteome</keyword>
<dbReference type="PROSITE" id="PS50111">
    <property type="entry name" value="CHEMOTAXIS_TRANSDUC_2"/>
    <property type="match status" value="1"/>
</dbReference>